<feature type="domain" description="RNA polymerase sigma-70 region 2" evidence="5">
    <location>
        <begin position="22"/>
        <end position="82"/>
    </location>
</feature>
<evidence type="ECO:0000256" key="4">
    <source>
        <dbReference type="ARBA" id="ARBA00023163"/>
    </source>
</evidence>
<dbReference type="InterPro" id="IPR039425">
    <property type="entry name" value="RNA_pol_sigma-70-like"/>
</dbReference>
<comment type="similarity">
    <text evidence="1">Belongs to the sigma-70 factor family. ECF subfamily.</text>
</comment>
<sequence>MGRKPQDQTSRETLAREAGPVRRWLTGYFRRRVRDDDEVEDLVQDVFTRIVARDSEESVGHLGGYVLRTAASVLADRARRRAVRRSDLHVVLDTDRMGDDELDPERVLSGREDLHAVTAALLSLPERTRTVFVLRRLEGQRHADIARHLGISISAVEKHMVRAMRHLSAEMEKRDGA</sequence>
<protein>
    <submittedName>
        <fullName evidence="7">RNA polymerase sigma-70 factor (ECF subfamily)</fullName>
    </submittedName>
</protein>
<dbReference type="InterPro" id="IPR013325">
    <property type="entry name" value="RNA_pol_sigma_r2"/>
</dbReference>
<dbReference type="SUPFAM" id="SSF88659">
    <property type="entry name" value="Sigma3 and sigma4 domains of RNA polymerase sigma factors"/>
    <property type="match status" value="1"/>
</dbReference>
<keyword evidence="2" id="KW-0805">Transcription regulation</keyword>
<keyword evidence="3" id="KW-0731">Sigma factor</keyword>
<dbReference type="InterPro" id="IPR007627">
    <property type="entry name" value="RNA_pol_sigma70_r2"/>
</dbReference>
<dbReference type="GO" id="GO:0006352">
    <property type="term" value="P:DNA-templated transcription initiation"/>
    <property type="evidence" value="ECO:0007669"/>
    <property type="project" value="InterPro"/>
</dbReference>
<accession>A0A7W6JRK6</accession>
<dbReference type="InterPro" id="IPR013324">
    <property type="entry name" value="RNA_pol_sigma_r3/r4-like"/>
</dbReference>
<dbReference type="Proteomes" id="UP000557392">
    <property type="component" value="Unassembled WGS sequence"/>
</dbReference>
<dbReference type="InterPro" id="IPR014284">
    <property type="entry name" value="RNA_pol_sigma-70_dom"/>
</dbReference>
<evidence type="ECO:0000256" key="2">
    <source>
        <dbReference type="ARBA" id="ARBA00023015"/>
    </source>
</evidence>
<dbReference type="AlphaFoldDB" id="A0A7W6JRK6"/>
<dbReference type="GO" id="GO:0016987">
    <property type="term" value="F:sigma factor activity"/>
    <property type="evidence" value="ECO:0007669"/>
    <property type="project" value="UniProtKB-KW"/>
</dbReference>
<dbReference type="PANTHER" id="PTHR43133:SF63">
    <property type="entry name" value="RNA POLYMERASE SIGMA FACTOR FECI-RELATED"/>
    <property type="match status" value="1"/>
</dbReference>
<dbReference type="SUPFAM" id="SSF88946">
    <property type="entry name" value="Sigma2 domain of RNA polymerase sigma factors"/>
    <property type="match status" value="1"/>
</dbReference>
<dbReference type="EMBL" id="JACIEH010000001">
    <property type="protein sequence ID" value="MBB4098261.1"/>
    <property type="molecule type" value="Genomic_DNA"/>
</dbReference>
<dbReference type="Gene3D" id="1.10.10.10">
    <property type="entry name" value="Winged helix-like DNA-binding domain superfamily/Winged helix DNA-binding domain"/>
    <property type="match status" value="1"/>
</dbReference>
<evidence type="ECO:0000313" key="8">
    <source>
        <dbReference type="Proteomes" id="UP000557392"/>
    </source>
</evidence>
<organism evidence="7 8">
    <name type="scientific">Sphingomonas kyeonggiensis</name>
    <dbReference type="NCBI Taxonomy" id="1268553"/>
    <lineage>
        <taxon>Bacteria</taxon>
        <taxon>Pseudomonadati</taxon>
        <taxon>Pseudomonadota</taxon>
        <taxon>Alphaproteobacteria</taxon>
        <taxon>Sphingomonadales</taxon>
        <taxon>Sphingomonadaceae</taxon>
        <taxon>Sphingomonas</taxon>
    </lineage>
</organism>
<dbReference type="GO" id="GO:0003677">
    <property type="term" value="F:DNA binding"/>
    <property type="evidence" value="ECO:0007669"/>
    <property type="project" value="InterPro"/>
</dbReference>
<dbReference type="Pfam" id="PF04542">
    <property type="entry name" value="Sigma70_r2"/>
    <property type="match status" value="1"/>
</dbReference>
<evidence type="ECO:0000259" key="6">
    <source>
        <dbReference type="Pfam" id="PF08281"/>
    </source>
</evidence>
<dbReference type="InterPro" id="IPR013249">
    <property type="entry name" value="RNA_pol_sigma70_r4_t2"/>
</dbReference>
<reference evidence="7 8" key="1">
    <citation type="submission" date="2020-08" db="EMBL/GenBank/DDBJ databases">
        <title>Genomic Encyclopedia of Type Strains, Phase IV (KMG-IV): sequencing the most valuable type-strain genomes for metagenomic binning, comparative biology and taxonomic classification.</title>
        <authorList>
            <person name="Goeker M."/>
        </authorList>
    </citation>
    <scope>NUCLEOTIDE SEQUENCE [LARGE SCALE GENOMIC DNA]</scope>
    <source>
        <strain evidence="7 8">DSM 101806</strain>
    </source>
</reference>
<keyword evidence="8" id="KW-1185">Reference proteome</keyword>
<keyword evidence="4" id="KW-0804">Transcription</keyword>
<evidence type="ECO:0000256" key="1">
    <source>
        <dbReference type="ARBA" id="ARBA00010641"/>
    </source>
</evidence>
<proteinExistence type="inferred from homology"/>
<dbReference type="NCBIfam" id="TIGR02937">
    <property type="entry name" value="sigma70-ECF"/>
    <property type="match status" value="1"/>
</dbReference>
<evidence type="ECO:0000259" key="5">
    <source>
        <dbReference type="Pfam" id="PF04542"/>
    </source>
</evidence>
<dbReference type="PANTHER" id="PTHR43133">
    <property type="entry name" value="RNA POLYMERASE ECF-TYPE SIGMA FACTO"/>
    <property type="match status" value="1"/>
</dbReference>
<dbReference type="CDD" id="cd06171">
    <property type="entry name" value="Sigma70_r4"/>
    <property type="match status" value="1"/>
</dbReference>
<dbReference type="RefSeq" id="WP_183996566.1">
    <property type="nucleotide sequence ID" value="NZ_JACIEH010000001.1"/>
</dbReference>
<dbReference type="InterPro" id="IPR036388">
    <property type="entry name" value="WH-like_DNA-bd_sf"/>
</dbReference>
<comment type="caution">
    <text evidence="7">The sequence shown here is derived from an EMBL/GenBank/DDBJ whole genome shotgun (WGS) entry which is preliminary data.</text>
</comment>
<evidence type="ECO:0000313" key="7">
    <source>
        <dbReference type="EMBL" id="MBB4098261.1"/>
    </source>
</evidence>
<dbReference type="Gene3D" id="1.10.1740.10">
    <property type="match status" value="1"/>
</dbReference>
<name>A0A7W6JRK6_9SPHN</name>
<feature type="domain" description="RNA polymerase sigma factor 70 region 4 type 2" evidence="6">
    <location>
        <begin position="116"/>
        <end position="167"/>
    </location>
</feature>
<dbReference type="Pfam" id="PF08281">
    <property type="entry name" value="Sigma70_r4_2"/>
    <property type="match status" value="1"/>
</dbReference>
<gene>
    <name evidence="7" type="ORF">GGR46_001794</name>
</gene>
<evidence type="ECO:0000256" key="3">
    <source>
        <dbReference type="ARBA" id="ARBA00023082"/>
    </source>
</evidence>